<dbReference type="AlphaFoldDB" id="A0AAV7KY56"/>
<organism evidence="2 3">
    <name type="scientific">Pleurodeles waltl</name>
    <name type="common">Iberian ribbed newt</name>
    <dbReference type="NCBI Taxonomy" id="8319"/>
    <lineage>
        <taxon>Eukaryota</taxon>
        <taxon>Metazoa</taxon>
        <taxon>Chordata</taxon>
        <taxon>Craniata</taxon>
        <taxon>Vertebrata</taxon>
        <taxon>Euteleostomi</taxon>
        <taxon>Amphibia</taxon>
        <taxon>Batrachia</taxon>
        <taxon>Caudata</taxon>
        <taxon>Salamandroidea</taxon>
        <taxon>Salamandridae</taxon>
        <taxon>Pleurodelinae</taxon>
        <taxon>Pleurodeles</taxon>
    </lineage>
</organism>
<feature type="region of interest" description="Disordered" evidence="1">
    <location>
        <begin position="83"/>
        <end position="103"/>
    </location>
</feature>
<proteinExistence type="predicted"/>
<protein>
    <submittedName>
        <fullName evidence="2">Uncharacterized protein</fullName>
    </submittedName>
</protein>
<evidence type="ECO:0000313" key="3">
    <source>
        <dbReference type="Proteomes" id="UP001066276"/>
    </source>
</evidence>
<accession>A0AAV7KY56</accession>
<sequence length="103" mass="11011">MRVEPAALAGKRPIEGERPALGCCAQQEELAWRSDRGGVDGERRVPVETWGRPRHPIARNGADGHQMRTEGDVSGAAPILGTEGVLPRAGSGQRRHTVGVVLE</sequence>
<reference evidence="2" key="1">
    <citation type="journal article" date="2022" name="bioRxiv">
        <title>Sequencing and chromosome-scale assembly of the giantPleurodeles waltlgenome.</title>
        <authorList>
            <person name="Brown T."/>
            <person name="Elewa A."/>
            <person name="Iarovenko S."/>
            <person name="Subramanian E."/>
            <person name="Araus A.J."/>
            <person name="Petzold A."/>
            <person name="Susuki M."/>
            <person name="Suzuki K.-i.T."/>
            <person name="Hayashi T."/>
            <person name="Toyoda A."/>
            <person name="Oliveira C."/>
            <person name="Osipova E."/>
            <person name="Leigh N.D."/>
            <person name="Simon A."/>
            <person name="Yun M.H."/>
        </authorList>
    </citation>
    <scope>NUCLEOTIDE SEQUENCE</scope>
    <source>
        <strain evidence="2">20211129_DDA</strain>
        <tissue evidence="2">Liver</tissue>
    </source>
</reference>
<gene>
    <name evidence="2" type="ORF">NDU88_002165</name>
</gene>
<dbReference type="EMBL" id="JANPWB010000016">
    <property type="protein sequence ID" value="KAJ1081993.1"/>
    <property type="molecule type" value="Genomic_DNA"/>
</dbReference>
<comment type="caution">
    <text evidence="2">The sequence shown here is derived from an EMBL/GenBank/DDBJ whole genome shotgun (WGS) entry which is preliminary data.</text>
</comment>
<evidence type="ECO:0000313" key="2">
    <source>
        <dbReference type="EMBL" id="KAJ1081993.1"/>
    </source>
</evidence>
<name>A0AAV7KY56_PLEWA</name>
<keyword evidence="3" id="KW-1185">Reference proteome</keyword>
<evidence type="ECO:0000256" key="1">
    <source>
        <dbReference type="SAM" id="MobiDB-lite"/>
    </source>
</evidence>
<dbReference type="Proteomes" id="UP001066276">
    <property type="component" value="Chromosome 12"/>
</dbReference>